<name>A0ABW3BLS0_9ACTN</name>
<evidence type="ECO:0000256" key="2">
    <source>
        <dbReference type="SAM" id="Phobius"/>
    </source>
</evidence>
<feature type="non-terminal residue" evidence="3">
    <location>
        <position position="1"/>
    </location>
</feature>
<dbReference type="EMBL" id="JBHTHR010001579">
    <property type="protein sequence ID" value="MFD0804347.1"/>
    <property type="molecule type" value="Genomic_DNA"/>
</dbReference>
<keyword evidence="2" id="KW-1133">Transmembrane helix</keyword>
<feature type="non-terminal residue" evidence="3">
    <location>
        <position position="191"/>
    </location>
</feature>
<evidence type="ECO:0000313" key="3">
    <source>
        <dbReference type="EMBL" id="MFD0804347.1"/>
    </source>
</evidence>
<keyword evidence="3" id="KW-0723">Serine/threonine-protein kinase</keyword>
<evidence type="ECO:0000313" key="4">
    <source>
        <dbReference type="Proteomes" id="UP001596956"/>
    </source>
</evidence>
<keyword evidence="2" id="KW-0472">Membrane</keyword>
<proteinExistence type="predicted"/>
<sequence>VPRALDELIMSALAEDRAARPPDAKVFTDRIRAIRMEPDLRSELPWWVRHRSLWRRAAAVVVALAVVLAGTTGAAASSVGALTEVRYAGGELRLAVPQAWAHQFHSGRAVPSAVEPDRASGVLVATDLEAWDEPQTAVAGVFAALLPGTRHDLDSLLDGAPCRGPVERRGFAGPEWSGQIRQWPSCPGRPG</sequence>
<dbReference type="Proteomes" id="UP001596956">
    <property type="component" value="Unassembled WGS sequence"/>
</dbReference>
<accession>A0ABW3BLS0</accession>
<organism evidence="3 4">
    <name type="scientific">Streptomonospora algeriensis</name>
    <dbReference type="NCBI Taxonomy" id="995084"/>
    <lineage>
        <taxon>Bacteria</taxon>
        <taxon>Bacillati</taxon>
        <taxon>Actinomycetota</taxon>
        <taxon>Actinomycetes</taxon>
        <taxon>Streptosporangiales</taxon>
        <taxon>Nocardiopsidaceae</taxon>
        <taxon>Streptomonospora</taxon>
    </lineage>
</organism>
<keyword evidence="3" id="KW-0808">Transferase</keyword>
<gene>
    <name evidence="3" type="ORF">ACFQZU_23935</name>
</gene>
<keyword evidence="2" id="KW-0812">Transmembrane</keyword>
<reference evidence="4" key="1">
    <citation type="journal article" date="2019" name="Int. J. Syst. Evol. Microbiol.">
        <title>The Global Catalogue of Microorganisms (GCM) 10K type strain sequencing project: providing services to taxonomists for standard genome sequencing and annotation.</title>
        <authorList>
            <consortium name="The Broad Institute Genomics Platform"/>
            <consortium name="The Broad Institute Genome Sequencing Center for Infectious Disease"/>
            <person name="Wu L."/>
            <person name="Ma J."/>
        </authorList>
    </citation>
    <scope>NUCLEOTIDE SEQUENCE [LARGE SCALE GENOMIC DNA]</scope>
    <source>
        <strain evidence="4">CCUG 63369</strain>
    </source>
</reference>
<keyword evidence="3" id="KW-0418">Kinase</keyword>
<comment type="caution">
    <text evidence="3">The sequence shown here is derived from an EMBL/GenBank/DDBJ whole genome shotgun (WGS) entry which is preliminary data.</text>
</comment>
<feature type="transmembrane region" description="Helical" evidence="2">
    <location>
        <begin position="57"/>
        <end position="76"/>
    </location>
</feature>
<evidence type="ECO:0000256" key="1">
    <source>
        <dbReference type="SAM" id="MobiDB-lite"/>
    </source>
</evidence>
<dbReference type="GO" id="GO:0004674">
    <property type="term" value="F:protein serine/threonine kinase activity"/>
    <property type="evidence" value="ECO:0007669"/>
    <property type="project" value="UniProtKB-KW"/>
</dbReference>
<feature type="region of interest" description="Disordered" evidence="1">
    <location>
        <begin position="170"/>
        <end position="191"/>
    </location>
</feature>
<keyword evidence="4" id="KW-1185">Reference proteome</keyword>
<protein>
    <submittedName>
        <fullName evidence="3">Serine/threonine protein kinase</fullName>
    </submittedName>
</protein>